<comment type="caution">
    <text evidence="1">The sequence shown here is derived from an EMBL/GenBank/DDBJ whole genome shotgun (WGS) entry which is preliminary data.</text>
</comment>
<evidence type="ECO:0000313" key="2">
    <source>
        <dbReference type="Proteomes" id="UP001629230"/>
    </source>
</evidence>
<dbReference type="Proteomes" id="UP001629230">
    <property type="component" value="Unassembled WGS sequence"/>
</dbReference>
<dbReference type="InterPro" id="IPR028208">
    <property type="entry name" value="Effector_pro_NleD-like"/>
</dbReference>
<dbReference type="Pfam" id="PF14891">
    <property type="entry name" value="Peptidase_M91"/>
    <property type="match status" value="1"/>
</dbReference>
<dbReference type="RefSeq" id="WP_408179615.1">
    <property type="nucleotide sequence ID" value="NZ_JAQQEZ010000023.1"/>
</dbReference>
<protein>
    <submittedName>
        <fullName evidence="1">M91 family zinc metallopeptidase</fullName>
    </submittedName>
</protein>
<accession>A0ABW9AZY7</accession>
<sequence length="249" mass="26227">MPSIRIPRFLHNPSQANAQPGFQWTSTQYHGVMVGRRPLHPASFVGATLEALGKIASGAAGRRLMDEIELAAALIHTTLPYKVAIIPSGDGQRVSIAPGSFGARVYAGTNGASASNLVRAQGAQQVGRTSAPVPLTGNVSNFNAAAWATAQMRFLDGDIGSPSMIRWNPGKYDSPDGHRPPFIGLAHELIHALRSLKGATAVYAEADERAVTGLHPYPAGPITENAIRADHGIAPRTRYSGLQPGALTT</sequence>
<dbReference type="EMBL" id="JAQQEZ010000023">
    <property type="protein sequence ID" value="MFM0004787.1"/>
    <property type="molecule type" value="Genomic_DNA"/>
</dbReference>
<evidence type="ECO:0000313" key="1">
    <source>
        <dbReference type="EMBL" id="MFM0004787.1"/>
    </source>
</evidence>
<keyword evidence="2" id="KW-1185">Reference proteome</keyword>
<name>A0ABW9AZY7_9BURK</name>
<gene>
    <name evidence="1" type="ORF">PQR57_27645</name>
</gene>
<organism evidence="1 2">
    <name type="scientific">Paraburkholderia dipogonis</name>
    <dbReference type="NCBI Taxonomy" id="1211383"/>
    <lineage>
        <taxon>Bacteria</taxon>
        <taxon>Pseudomonadati</taxon>
        <taxon>Pseudomonadota</taxon>
        <taxon>Betaproteobacteria</taxon>
        <taxon>Burkholderiales</taxon>
        <taxon>Burkholderiaceae</taxon>
        <taxon>Paraburkholderia</taxon>
    </lineage>
</organism>
<reference evidence="1 2" key="1">
    <citation type="journal article" date="2024" name="Chem. Sci.">
        <title>Discovery of megapolipeptins by genome mining of a Burkholderiales bacteria collection.</title>
        <authorList>
            <person name="Paulo B.S."/>
            <person name="Recchia M.J.J."/>
            <person name="Lee S."/>
            <person name="Fergusson C.H."/>
            <person name="Romanowski S.B."/>
            <person name="Hernandez A."/>
            <person name="Krull N."/>
            <person name="Liu D.Y."/>
            <person name="Cavanagh H."/>
            <person name="Bos A."/>
            <person name="Gray C.A."/>
            <person name="Murphy B.T."/>
            <person name="Linington R.G."/>
            <person name="Eustaquio A.S."/>
        </authorList>
    </citation>
    <scope>NUCLEOTIDE SEQUENCE [LARGE SCALE GENOMIC DNA]</scope>
    <source>
        <strain evidence="1 2">RL17-350-BIC-A</strain>
    </source>
</reference>
<proteinExistence type="predicted"/>